<comment type="caution">
    <text evidence="7">The sequence shown here is derived from an EMBL/GenBank/DDBJ whole genome shotgun (WGS) entry which is preliminary data.</text>
</comment>
<dbReference type="SUPFAM" id="SSF52540">
    <property type="entry name" value="P-loop containing nucleoside triphosphate hydrolases"/>
    <property type="match status" value="1"/>
</dbReference>
<keyword evidence="4" id="KW-0547">Nucleotide-binding</keyword>
<proteinExistence type="inferred from homology"/>
<dbReference type="PANTHER" id="PTHR43776:SF7">
    <property type="entry name" value="D,D-DIPEPTIDE TRANSPORT ATP-BINDING PROTEIN DDPF-RELATED"/>
    <property type="match status" value="1"/>
</dbReference>
<dbReference type="Gene3D" id="3.40.50.300">
    <property type="entry name" value="P-loop containing nucleotide triphosphate hydrolases"/>
    <property type="match status" value="1"/>
</dbReference>
<keyword evidence="3" id="KW-0813">Transport</keyword>
<evidence type="ECO:0000256" key="3">
    <source>
        <dbReference type="ARBA" id="ARBA00022448"/>
    </source>
</evidence>
<dbReference type="Proteomes" id="UP001595613">
    <property type="component" value="Unassembled WGS sequence"/>
</dbReference>
<dbReference type="EMBL" id="JBHRYD010000016">
    <property type="protein sequence ID" value="MFC3706241.1"/>
    <property type="molecule type" value="Genomic_DNA"/>
</dbReference>
<dbReference type="InterPro" id="IPR003593">
    <property type="entry name" value="AAA+_ATPase"/>
</dbReference>
<gene>
    <name evidence="7" type="ORF">ACFOOL_15935</name>
</gene>
<dbReference type="InterPro" id="IPR027417">
    <property type="entry name" value="P-loop_NTPase"/>
</dbReference>
<organism evidence="7 8">
    <name type="scientific">Devosia honganensis</name>
    <dbReference type="NCBI Taxonomy" id="1610527"/>
    <lineage>
        <taxon>Bacteria</taxon>
        <taxon>Pseudomonadati</taxon>
        <taxon>Pseudomonadota</taxon>
        <taxon>Alphaproteobacteria</taxon>
        <taxon>Hyphomicrobiales</taxon>
        <taxon>Devosiaceae</taxon>
        <taxon>Devosia</taxon>
    </lineage>
</organism>
<dbReference type="PANTHER" id="PTHR43776">
    <property type="entry name" value="TRANSPORT ATP-BINDING PROTEIN"/>
    <property type="match status" value="1"/>
</dbReference>
<dbReference type="InterPro" id="IPR003439">
    <property type="entry name" value="ABC_transporter-like_ATP-bd"/>
</dbReference>
<evidence type="ECO:0000256" key="4">
    <source>
        <dbReference type="ARBA" id="ARBA00022741"/>
    </source>
</evidence>
<evidence type="ECO:0000256" key="2">
    <source>
        <dbReference type="ARBA" id="ARBA00005417"/>
    </source>
</evidence>
<reference evidence="8" key="1">
    <citation type="journal article" date="2019" name="Int. J. Syst. Evol. Microbiol.">
        <title>The Global Catalogue of Microorganisms (GCM) 10K type strain sequencing project: providing services to taxonomists for standard genome sequencing and annotation.</title>
        <authorList>
            <consortium name="The Broad Institute Genomics Platform"/>
            <consortium name="The Broad Institute Genome Sequencing Center for Infectious Disease"/>
            <person name="Wu L."/>
            <person name="Ma J."/>
        </authorList>
    </citation>
    <scope>NUCLEOTIDE SEQUENCE [LARGE SCALE GENOMIC DNA]</scope>
    <source>
        <strain evidence="8">KCTC 42281</strain>
    </source>
</reference>
<name>A0ABV7X3V3_9HYPH</name>
<comment type="subcellular location">
    <subcellularLocation>
        <location evidence="1">Cell inner membrane</location>
        <topology evidence="1">Peripheral membrane protein</topology>
    </subcellularLocation>
</comment>
<dbReference type="Pfam" id="PF08352">
    <property type="entry name" value="oligo_HPY"/>
    <property type="match status" value="1"/>
</dbReference>
<dbReference type="CDD" id="cd03257">
    <property type="entry name" value="ABC_NikE_OppD_transporters"/>
    <property type="match status" value="1"/>
</dbReference>
<evidence type="ECO:0000256" key="1">
    <source>
        <dbReference type="ARBA" id="ARBA00004417"/>
    </source>
</evidence>
<sequence length="332" mass="36022">MSAAIASAGPSEPLLRVSGLKKHFPIRKGVLQRVSGHIKAVDGVDFEIGRGETFGLVGESGCGKSTVSSLLVGLANPSSGDITFEGRSIVGVSRRADPELCRKVQIVFQDPYASLNRRRTVFEIVAEPLIIHRIEKGPALRARVLELLAQVGLTAEQADRYPSQFSGGQRQRIGIARALALDPALIILDEPVSALDVSIQAQVLNLLKSLQQKLGLSYLFISHDLSVVKYMADRIGVMYLGRIVEVGVTHALFSNPRHPYTQALLSSVPSDNPFNRSLGKRRILSGDLPSPSAPPPGCSFHTRCFRSRPDCAVRIPQLSVGEPHRVACHYPD</sequence>
<dbReference type="InterPro" id="IPR017871">
    <property type="entry name" value="ABC_transporter-like_CS"/>
</dbReference>
<dbReference type="RefSeq" id="WP_380098344.1">
    <property type="nucleotide sequence ID" value="NZ_JBHRYD010000016.1"/>
</dbReference>
<comment type="similarity">
    <text evidence="2">Belongs to the ABC transporter superfamily.</text>
</comment>
<evidence type="ECO:0000256" key="5">
    <source>
        <dbReference type="ARBA" id="ARBA00022840"/>
    </source>
</evidence>
<keyword evidence="8" id="KW-1185">Reference proteome</keyword>
<dbReference type="InterPro" id="IPR050319">
    <property type="entry name" value="ABC_transp_ATP-bind"/>
</dbReference>
<dbReference type="PROSITE" id="PS00211">
    <property type="entry name" value="ABC_TRANSPORTER_1"/>
    <property type="match status" value="1"/>
</dbReference>
<dbReference type="Pfam" id="PF00005">
    <property type="entry name" value="ABC_tran"/>
    <property type="match status" value="1"/>
</dbReference>
<keyword evidence="5 7" id="KW-0067">ATP-binding</keyword>
<dbReference type="InterPro" id="IPR013563">
    <property type="entry name" value="Oligopep_ABC_C"/>
</dbReference>
<dbReference type="PROSITE" id="PS50893">
    <property type="entry name" value="ABC_TRANSPORTER_2"/>
    <property type="match status" value="1"/>
</dbReference>
<dbReference type="NCBIfam" id="TIGR01727">
    <property type="entry name" value="oligo_HPY"/>
    <property type="match status" value="1"/>
</dbReference>
<dbReference type="SMART" id="SM00382">
    <property type="entry name" value="AAA"/>
    <property type="match status" value="1"/>
</dbReference>
<dbReference type="GO" id="GO:0005524">
    <property type="term" value="F:ATP binding"/>
    <property type="evidence" value="ECO:0007669"/>
    <property type="project" value="UniProtKB-KW"/>
</dbReference>
<evidence type="ECO:0000313" key="8">
    <source>
        <dbReference type="Proteomes" id="UP001595613"/>
    </source>
</evidence>
<evidence type="ECO:0000259" key="6">
    <source>
        <dbReference type="PROSITE" id="PS50893"/>
    </source>
</evidence>
<feature type="domain" description="ABC transporter" evidence="6">
    <location>
        <begin position="15"/>
        <end position="265"/>
    </location>
</feature>
<protein>
    <submittedName>
        <fullName evidence="7">ABC transporter ATP-binding protein</fullName>
    </submittedName>
</protein>
<accession>A0ABV7X3V3</accession>
<evidence type="ECO:0000313" key="7">
    <source>
        <dbReference type="EMBL" id="MFC3706241.1"/>
    </source>
</evidence>